<organism evidence="1 2">
    <name type="scientific">Flavobacterium ponti</name>
    <dbReference type="NCBI Taxonomy" id="665133"/>
    <lineage>
        <taxon>Bacteria</taxon>
        <taxon>Pseudomonadati</taxon>
        <taxon>Bacteroidota</taxon>
        <taxon>Flavobacteriia</taxon>
        <taxon>Flavobacteriales</taxon>
        <taxon>Flavobacteriaceae</taxon>
        <taxon>Flavobacterium</taxon>
    </lineage>
</organism>
<dbReference type="RefSeq" id="WP_379738606.1">
    <property type="nucleotide sequence ID" value="NZ_JBHSGW010000003.1"/>
</dbReference>
<gene>
    <name evidence="1" type="ORF">ACFO3U_04820</name>
</gene>
<dbReference type="Proteomes" id="UP001595885">
    <property type="component" value="Unassembled WGS sequence"/>
</dbReference>
<evidence type="ECO:0000313" key="2">
    <source>
        <dbReference type="Proteomes" id="UP001595885"/>
    </source>
</evidence>
<dbReference type="EMBL" id="JBHSGW010000003">
    <property type="protein sequence ID" value="MFC4739308.1"/>
    <property type="molecule type" value="Genomic_DNA"/>
</dbReference>
<sequence>MKNLPTKLSMWIVLSFFMVLTQIRAQVGIGTTSPDISSMLDVSSTSKGFLTPRMTTLQRNSIATPTDGLLVYDTTLKSFYHYNTSTSSWVKINSEVNGRLNFKRIKSTDVLSTVLASELAAGGGSKYVLDSSTYYEINGTINVNFPIELNSAYLVGLDANEDKLVRTGNLFIGGTGGTVKNISITVTGGAVFSLSGTATQTLLLRDSIVSGCSDVGTISGFGLVFFSVVQYTANTTGITYSGINRLLLNNTAWFGNNTGTFEKFTGNFTLIQKQGGFCEVNGTAIGIDVSGNPAILGDAVMESVVFTGTLSTGLYVKPYTTGTYSGYNFNNNWNIRCPGIPSESDSAATGNFGADYPVGSGLGIYINNNTTKYKIATVSTSSNLFRFSSDGFSKLTYLGKKKRIFQITGSISFQVPASGVYIVYIAKNGSSGTIDNFKIYGKGAAANDIVVVPLNAVAELSANDYIEVYIQRYSGSNGDVVVPNMTLTIK</sequence>
<proteinExistence type="predicted"/>
<keyword evidence="2" id="KW-1185">Reference proteome</keyword>
<protein>
    <recommendedName>
        <fullName evidence="3">C1q domain-containing protein</fullName>
    </recommendedName>
</protein>
<name>A0ABV9P138_9FLAO</name>
<evidence type="ECO:0000313" key="1">
    <source>
        <dbReference type="EMBL" id="MFC4739308.1"/>
    </source>
</evidence>
<evidence type="ECO:0008006" key="3">
    <source>
        <dbReference type="Google" id="ProtNLM"/>
    </source>
</evidence>
<comment type="caution">
    <text evidence="1">The sequence shown here is derived from an EMBL/GenBank/DDBJ whole genome shotgun (WGS) entry which is preliminary data.</text>
</comment>
<accession>A0ABV9P138</accession>
<reference evidence="2" key="1">
    <citation type="journal article" date="2019" name="Int. J. Syst. Evol. Microbiol.">
        <title>The Global Catalogue of Microorganisms (GCM) 10K type strain sequencing project: providing services to taxonomists for standard genome sequencing and annotation.</title>
        <authorList>
            <consortium name="The Broad Institute Genomics Platform"/>
            <consortium name="The Broad Institute Genome Sequencing Center for Infectious Disease"/>
            <person name="Wu L."/>
            <person name="Ma J."/>
        </authorList>
    </citation>
    <scope>NUCLEOTIDE SEQUENCE [LARGE SCALE GENOMIC DNA]</scope>
    <source>
        <strain evidence="2">CCUG 50349</strain>
    </source>
</reference>